<evidence type="ECO:0000256" key="3">
    <source>
        <dbReference type="ARBA" id="ARBA00022840"/>
    </source>
</evidence>
<gene>
    <name evidence="7" type="ORF">MNBD_BACTEROID07-1683</name>
</gene>
<dbReference type="GO" id="GO:0004812">
    <property type="term" value="F:aminoacyl-tRNA ligase activity"/>
    <property type="evidence" value="ECO:0007669"/>
    <property type="project" value="UniProtKB-KW"/>
</dbReference>
<proteinExistence type="predicted"/>
<protein>
    <recommendedName>
        <fullName evidence="6">Methionyl/Leucyl tRNA synthetase domain-containing protein</fullName>
    </recommendedName>
</protein>
<keyword evidence="1" id="KW-0436">Ligase</keyword>
<evidence type="ECO:0000256" key="2">
    <source>
        <dbReference type="ARBA" id="ARBA00022741"/>
    </source>
</evidence>
<organism evidence="7">
    <name type="scientific">hydrothermal vent metagenome</name>
    <dbReference type="NCBI Taxonomy" id="652676"/>
    <lineage>
        <taxon>unclassified sequences</taxon>
        <taxon>metagenomes</taxon>
        <taxon>ecological metagenomes</taxon>
    </lineage>
</organism>
<dbReference type="InterPro" id="IPR015413">
    <property type="entry name" value="Methionyl/Leucyl_tRNA_Synth"/>
</dbReference>
<name>A0A3B0V3M4_9ZZZZ</name>
<evidence type="ECO:0000256" key="5">
    <source>
        <dbReference type="ARBA" id="ARBA00023146"/>
    </source>
</evidence>
<evidence type="ECO:0000256" key="4">
    <source>
        <dbReference type="ARBA" id="ARBA00022917"/>
    </source>
</evidence>
<evidence type="ECO:0000259" key="6">
    <source>
        <dbReference type="Pfam" id="PF09334"/>
    </source>
</evidence>
<dbReference type="AlphaFoldDB" id="A0A3B0V3M4"/>
<accession>A0A3B0V3M4</accession>
<keyword evidence="5" id="KW-0030">Aminoacyl-tRNA synthetase</keyword>
<dbReference type="GO" id="GO:0006418">
    <property type="term" value="P:tRNA aminoacylation for protein translation"/>
    <property type="evidence" value="ECO:0007669"/>
    <property type="project" value="InterPro"/>
</dbReference>
<evidence type="ECO:0000313" key="7">
    <source>
        <dbReference type="EMBL" id="VAW26724.1"/>
    </source>
</evidence>
<evidence type="ECO:0000256" key="1">
    <source>
        <dbReference type="ARBA" id="ARBA00022598"/>
    </source>
</evidence>
<keyword evidence="4" id="KW-0648">Protein biosynthesis</keyword>
<sequence length="133" mass="15129">MEKYISLSVKCPFCGRSLMDHEELIHGKPSIKLNIQTKNNRGTIYLCSIYECYDYKTEESLTENEIVEFSCPHCNKVLNTKDMCQTCNAPMVSLLLKTGGKVSLCSRTGCANHYVAFEDLSTELRKFYETFGS</sequence>
<dbReference type="Pfam" id="PF09334">
    <property type="entry name" value="tRNA-synt_1g"/>
    <property type="match status" value="1"/>
</dbReference>
<reference evidence="7" key="1">
    <citation type="submission" date="2018-06" db="EMBL/GenBank/DDBJ databases">
        <authorList>
            <person name="Zhirakovskaya E."/>
        </authorList>
    </citation>
    <scope>NUCLEOTIDE SEQUENCE</scope>
</reference>
<feature type="domain" description="Methionyl/Leucyl tRNA synthetase" evidence="6">
    <location>
        <begin position="37"/>
        <end position="128"/>
    </location>
</feature>
<keyword evidence="2" id="KW-0547">Nucleotide-binding</keyword>
<dbReference type="GO" id="GO:0005524">
    <property type="term" value="F:ATP binding"/>
    <property type="evidence" value="ECO:0007669"/>
    <property type="project" value="UniProtKB-KW"/>
</dbReference>
<dbReference type="EMBL" id="UOET01000053">
    <property type="protein sequence ID" value="VAW26724.1"/>
    <property type="molecule type" value="Genomic_DNA"/>
</dbReference>
<keyword evidence="3" id="KW-0067">ATP-binding</keyword>